<sequence length="216" mass="25684">MKRHKIRGIRRRHRTINVWLNNNLLLKYGLLEKYGEDHCDLLVHPWCDVSVINSTIPQPKRETRNLMVSGLIKIYYNWKEQLDKLKKPYYLKIWLYYPRFELSRVVCAIGERKIFYENSLNEAHEAELPANLLSNSYSILNSFSWKLGLDNDYYSNNDLGEEKNYASSQDYLESRRWFAKILAKPHITIPFNDSEGNILDVYCFKRGNIWIGTVDK</sequence>
<dbReference type="EMBL" id="JACSCY010000018">
    <property type="protein sequence ID" value="MBC6612857.1"/>
    <property type="molecule type" value="Genomic_DNA"/>
</dbReference>
<dbReference type="Proteomes" id="UP000622017">
    <property type="component" value="Unassembled WGS sequence"/>
</dbReference>
<organism evidence="1 2">
    <name type="scientific">Hymenobacter citatus</name>
    <dbReference type="NCBI Taxonomy" id="2763506"/>
    <lineage>
        <taxon>Bacteria</taxon>
        <taxon>Pseudomonadati</taxon>
        <taxon>Bacteroidota</taxon>
        <taxon>Cytophagia</taxon>
        <taxon>Cytophagales</taxon>
        <taxon>Hymenobacteraceae</taxon>
        <taxon>Hymenobacter</taxon>
    </lineage>
</organism>
<accession>A0ABR7MP42</accession>
<reference evidence="1 2" key="1">
    <citation type="submission" date="2020-08" db="EMBL/GenBank/DDBJ databases">
        <title>Hymenobacter sp.</title>
        <authorList>
            <person name="Kim M.K."/>
        </authorList>
    </citation>
    <scope>NUCLEOTIDE SEQUENCE [LARGE SCALE GENOMIC DNA]</scope>
    <source>
        <strain evidence="1 2">BT507</strain>
    </source>
</reference>
<evidence type="ECO:0000313" key="1">
    <source>
        <dbReference type="EMBL" id="MBC6612857.1"/>
    </source>
</evidence>
<dbReference type="RefSeq" id="WP_187321069.1">
    <property type="nucleotide sequence ID" value="NZ_JACSCY010000018.1"/>
</dbReference>
<name>A0ABR7MP42_9BACT</name>
<keyword evidence="2" id="KW-1185">Reference proteome</keyword>
<proteinExistence type="predicted"/>
<gene>
    <name evidence="1" type="ORF">H8B15_18175</name>
</gene>
<protein>
    <submittedName>
        <fullName evidence="1">Uncharacterized protein</fullName>
    </submittedName>
</protein>
<evidence type="ECO:0000313" key="2">
    <source>
        <dbReference type="Proteomes" id="UP000622017"/>
    </source>
</evidence>
<comment type="caution">
    <text evidence="1">The sequence shown here is derived from an EMBL/GenBank/DDBJ whole genome shotgun (WGS) entry which is preliminary data.</text>
</comment>